<evidence type="ECO:0000256" key="6">
    <source>
        <dbReference type="ARBA" id="ARBA00023242"/>
    </source>
</evidence>
<dbReference type="SUPFAM" id="SSF57667">
    <property type="entry name" value="beta-beta-alpha zinc fingers"/>
    <property type="match status" value="4"/>
</dbReference>
<feature type="domain" description="C2H2-type" evidence="9">
    <location>
        <begin position="1087"/>
        <end position="1117"/>
    </location>
</feature>
<evidence type="ECO:0000256" key="5">
    <source>
        <dbReference type="ARBA" id="ARBA00022833"/>
    </source>
</evidence>
<name>A0ABY7D7B7_MYAAR</name>
<feature type="domain" description="C2H2-type" evidence="9">
    <location>
        <begin position="1178"/>
        <end position="1205"/>
    </location>
</feature>
<feature type="region of interest" description="Disordered" evidence="8">
    <location>
        <begin position="211"/>
        <end position="254"/>
    </location>
</feature>
<feature type="region of interest" description="Disordered" evidence="8">
    <location>
        <begin position="681"/>
        <end position="947"/>
    </location>
</feature>
<feature type="domain" description="C2H2-type" evidence="9">
    <location>
        <begin position="1274"/>
        <end position="1301"/>
    </location>
</feature>
<dbReference type="InterPro" id="IPR036236">
    <property type="entry name" value="Znf_C2H2_sf"/>
</dbReference>
<feature type="compositionally biased region" description="Acidic residues" evidence="8">
    <location>
        <begin position="829"/>
        <end position="849"/>
    </location>
</feature>
<keyword evidence="3" id="KW-0677">Repeat</keyword>
<organism evidence="10 11">
    <name type="scientific">Mya arenaria</name>
    <name type="common">Soft-shell clam</name>
    <dbReference type="NCBI Taxonomy" id="6604"/>
    <lineage>
        <taxon>Eukaryota</taxon>
        <taxon>Metazoa</taxon>
        <taxon>Spiralia</taxon>
        <taxon>Lophotrochozoa</taxon>
        <taxon>Mollusca</taxon>
        <taxon>Bivalvia</taxon>
        <taxon>Autobranchia</taxon>
        <taxon>Heteroconchia</taxon>
        <taxon>Euheterodonta</taxon>
        <taxon>Imparidentia</taxon>
        <taxon>Neoheterodontei</taxon>
        <taxon>Myida</taxon>
        <taxon>Myoidea</taxon>
        <taxon>Myidae</taxon>
        <taxon>Mya</taxon>
    </lineage>
</organism>
<evidence type="ECO:0000259" key="9">
    <source>
        <dbReference type="PROSITE" id="PS50157"/>
    </source>
</evidence>
<keyword evidence="6" id="KW-0539">Nucleus</keyword>
<evidence type="ECO:0000256" key="2">
    <source>
        <dbReference type="ARBA" id="ARBA00022723"/>
    </source>
</evidence>
<dbReference type="Pfam" id="PF13894">
    <property type="entry name" value="zf-C2H2_4"/>
    <property type="match status" value="1"/>
</dbReference>
<protein>
    <submittedName>
        <fullName evidence="10">ZN415-like protein</fullName>
    </submittedName>
</protein>
<feature type="non-terminal residue" evidence="10">
    <location>
        <position position="1518"/>
    </location>
</feature>
<feature type="domain" description="C2H2-type" evidence="9">
    <location>
        <begin position="1245"/>
        <end position="1273"/>
    </location>
</feature>
<comment type="subcellular location">
    <subcellularLocation>
        <location evidence="1">Nucleus</location>
    </subcellularLocation>
</comment>
<evidence type="ECO:0000256" key="1">
    <source>
        <dbReference type="ARBA" id="ARBA00004123"/>
    </source>
</evidence>
<feature type="domain" description="C2H2-type" evidence="9">
    <location>
        <begin position="1151"/>
        <end position="1179"/>
    </location>
</feature>
<dbReference type="SMART" id="SM00355">
    <property type="entry name" value="ZnF_C2H2"/>
    <property type="match status" value="12"/>
</dbReference>
<dbReference type="Pfam" id="PF00096">
    <property type="entry name" value="zf-C2H2"/>
    <property type="match status" value="1"/>
</dbReference>
<accession>A0ABY7D7B7</accession>
<sequence>GSNSVTQRVVPLCFVPVRGRLSSREDPLHPFCVSNQQFFASAIEEKFVLFLNNEFIQLAAGSDEMVGDNMIPLGAETIQSGSVDANMHSYTLDAEMATTVNYGQLKPIIMTMANMANVSEEVQVSTQEAFESPEPELSENVDHGVTYEILKGGTRRGGDRLIDSLGFMYNLKRSGSQKSHYSKKDVTYWWCAVRNNKLRCPAVVVQKGKSFMRGKRKHEHLVGQHTPKPHRHGVNQPTVSEQITPKRRVSSQKKPICKDDTKRYWICSVRNKHLRCPAMVIQRGNEFTEGSLEHKHLPQQRYPAGPHDIIPRHGVHEAYSDLDEYDDEEEGSEDHKYIESWESSARRNSEKKYLLNRERKRKDHPTFLGPSCTINLTKCDTPNCNCKMVHCPFCDPSHFIPAKAGRGIPDRLLVLPDSKYPDVINAYGFEIPICKKAQCSTTNTRDKHYHCPQCQLHFSHFKSFSDIPLTNILKCFQACEGLDRSFCKTRFHFHCPICCKMILTKGSFEDHLRGCHLFKFGENLVNELLLENAADDDIALAEEMTQINENVEYMEHVVTSQAVAQEELARKRVVKSELNEMLEGDSEAATGETYADVDLTDDILGLNVNEDEIFDLGTMIFSEKLVRALRSTAAVNSVLGKVSNLTNTKLTEEDGRYMLCGKIDDMLAAKELIVKTIRGSESDFEEETSPMKTTTRSSGKKSKMVGEELDNGGKIKTQSKTEKPKGKTKGKIEVVEIKKERGRPKKKGDKFPYSEIEEIIEASKKTEKGKRGRPPKKLAAPTQKKNTDKPVTSTPIAPTATPGRYSTRGIKRNYLDMSMGKVEVKEEVMSDDEVQDDDDDEEENEEVIDETPVRARGRKAGGRRVRKQEIEEDESYDQEEENEDQEDEEGREGIESLDDSEQEEMDQTSENEESAELDSVEELDRTAEENGDEDNEVDGTPKQKEVVFDAEKGKDTVDIARAREKITDSTVKSLKTSNVTSSVPLISKVGIRPVKVGRKKDNEEFEEALNRRIGKAAERVTGDTLMCSLCDEYVAEVFSDLTSHLKTFHHVYEPPRCDVCEVDFDTNQTLMMHIERKHGPKLHSERFKCTFDDCGKLFQSQPALTGHINRVHLEQKSGASNKIYTCEICQYETISQEELLDHKKLDHDADIKCKPCSLVFDSYQALKAHTDQVHDGELFCDHCDQTFPNRPALQRHMKQHSSTHAFTCHICAKVLSTKASLEDHVECHKPASERTYRYFCGNRPYKCDQCTKMFGFRSMLKKHKKFVHSTERPYKCGYCMKGFKFMNLLNNHMVIHTNTSKHKCSYCQKVFSVKSSLKYHMKKCGQVPTTIVIQGVPGSTSMAGRTLPPQQQQHLQQPQQQQQQEVMVILNSKSGLPTNIVSVPESDILSSALGLRIQSDHSQGPSIANASDILPAGQSLLTNNVLAMGSNNVSMATNTVMEPNTVTMDANNVAMETETVAMDTGSVAMGDSLDTEVGSSGLEVEVYACSECNAAFASFQEAETHVLTAHPAVPFNNA</sequence>
<dbReference type="InterPro" id="IPR013087">
    <property type="entry name" value="Znf_C2H2_type"/>
</dbReference>
<dbReference type="PANTHER" id="PTHR16515">
    <property type="entry name" value="PR DOMAIN ZINC FINGER PROTEIN"/>
    <property type="match status" value="1"/>
</dbReference>
<dbReference type="Proteomes" id="UP001164746">
    <property type="component" value="Chromosome 1"/>
</dbReference>
<proteinExistence type="predicted"/>
<feature type="compositionally biased region" description="Basic residues" evidence="8">
    <location>
        <begin position="855"/>
        <end position="866"/>
    </location>
</feature>
<keyword evidence="4 7" id="KW-0863">Zinc-finger</keyword>
<dbReference type="Gene3D" id="3.30.160.60">
    <property type="entry name" value="Classic Zinc Finger"/>
    <property type="match status" value="7"/>
</dbReference>
<evidence type="ECO:0000313" key="10">
    <source>
        <dbReference type="EMBL" id="WAQ93562.1"/>
    </source>
</evidence>
<keyword evidence="5" id="KW-0862">Zinc</keyword>
<dbReference type="PROSITE" id="PS50157">
    <property type="entry name" value="ZINC_FINGER_C2H2_2"/>
    <property type="match status" value="7"/>
</dbReference>
<feature type="domain" description="C2H2-type" evidence="9">
    <location>
        <begin position="1302"/>
        <end position="1322"/>
    </location>
</feature>
<feature type="domain" description="C2H2-type" evidence="9">
    <location>
        <begin position="1206"/>
        <end position="1233"/>
    </location>
</feature>
<evidence type="ECO:0000256" key="4">
    <source>
        <dbReference type="ARBA" id="ARBA00022771"/>
    </source>
</evidence>
<feature type="compositionally biased region" description="Acidic residues" evidence="8">
    <location>
        <begin position="870"/>
        <end position="921"/>
    </location>
</feature>
<dbReference type="InterPro" id="IPR050331">
    <property type="entry name" value="Zinc_finger"/>
</dbReference>
<dbReference type="Pfam" id="PF13912">
    <property type="entry name" value="zf-C2H2_6"/>
    <property type="match status" value="2"/>
</dbReference>
<evidence type="ECO:0000256" key="3">
    <source>
        <dbReference type="ARBA" id="ARBA00022737"/>
    </source>
</evidence>
<dbReference type="PROSITE" id="PS00028">
    <property type="entry name" value="ZINC_FINGER_C2H2_1"/>
    <property type="match status" value="8"/>
</dbReference>
<dbReference type="PANTHER" id="PTHR16515:SF49">
    <property type="entry name" value="GASTRULA ZINC FINGER PROTEIN XLCGF49.1-LIKE-RELATED"/>
    <property type="match status" value="1"/>
</dbReference>
<gene>
    <name evidence="10" type="ORF">MAR_006033</name>
</gene>
<dbReference type="EMBL" id="CP111012">
    <property type="protein sequence ID" value="WAQ93562.1"/>
    <property type="molecule type" value="Genomic_DNA"/>
</dbReference>
<keyword evidence="11" id="KW-1185">Reference proteome</keyword>
<reference evidence="10" key="1">
    <citation type="submission" date="2022-11" db="EMBL/GenBank/DDBJ databases">
        <title>Centuries of genome instability and evolution in soft-shell clam transmissible cancer (bioRxiv).</title>
        <authorList>
            <person name="Hart S.F.M."/>
            <person name="Yonemitsu M.A."/>
            <person name="Giersch R.M."/>
            <person name="Beal B.F."/>
            <person name="Arriagada G."/>
            <person name="Davis B.W."/>
            <person name="Ostrander E.A."/>
            <person name="Goff S.P."/>
            <person name="Metzger M.J."/>
        </authorList>
    </citation>
    <scope>NUCLEOTIDE SEQUENCE</scope>
    <source>
        <strain evidence="10">MELC-2E11</strain>
        <tissue evidence="10">Siphon/mantle</tissue>
    </source>
</reference>
<feature type="compositionally biased region" description="Basic and acidic residues" evidence="8">
    <location>
        <begin position="719"/>
        <end position="739"/>
    </location>
</feature>
<keyword evidence="2" id="KW-0479">Metal-binding</keyword>
<evidence type="ECO:0000256" key="8">
    <source>
        <dbReference type="SAM" id="MobiDB-lite"/>
    </source>
</evidence>
<evidence type="ECO:0000256" key="7">
    <source>
        <dbReference type="PROSITE-ProRule" id="PRU00042"/>
    </source>
</evidence>
<feature type="compositionally biased region" description="Basic residues" evidence="8">
    <location>
        <begin position="767"/>
        <end position="776"/>
    </location>
</feature>
<evidence type="ECO:0000313" key="11">
    <source>
        <dbReference type="Proteomes" id="UP001164746"/>
    </source>
</evidence>